<dbReference type="AlphaFoldDB" id="A0A9D4CU95"/>
<evidence type="ECO:0000313" key="2">
    <source>
        <dbReference type="EMBL" id="KAH3733576.1"/>
    </source>
</evidence>
<evidence type="ECO:0000256" key="1">
    <source>
        <dbReference type="SAM" id="MobiDB-lite"/>
    </source>
</evidence>
<dbReference type="EMBL" id="JAIWYP010000011">
    <property type="protein sequence ID" value="KAH3733576.1"/>
    <property type="molecule type" value="Genomic_DNA"/>
</dbReference>
<reference evidence="2" key="2">
    <citation type="submission" date="2020-11" db="EMBL/GenBank/DDBJ databases">
        <authorList>
            <person name="McCartney M.A."/>
            <person name="Auch B."/>
            <person name="Kono T."/>
            <person name="Mallez S."/>
            <person name="Becker A."/>
            <person name="Gohl D.M."/>
            <person name="Silverstein K.A.T."/>
            <person name="Koren S."/>
            <person name="Bechman K.B."/>
            <person name="Herman A."/>
            <person name="Abrahante J.E."/>
            <person name="Garbe J."/>
        </authorList>
    </citation>
    <scope>NUCLEOTIDE SEQUENCE</scope>
    <source>
        <strain evidence="2">Duluth1</strain>
        <tissue evidence="2">Whole animal</tissue>
    </source>
</reference>
<organism evidence="2 3">
    <name type="scientific">Dreissena polymorpha</name>
    <name type="common">Zebra mussel</name>
    <name type="synonym">Mytilus polymorpha</name>
    <dbReference type="NCBI Taxonomy" id="45954"/>
    <lineage>
        <taxon>Eukaryota</taxon>
        <taxon>Metazoa</taxon>
        <taxon>Spiralia</taxon>
        <taxon>Lophotrochozoa</taxon>
        <taxon>Mollusca</taxon>
        <taxon>Bivalvia</taxon>
        <taxon>Autobranchia</taxon>
        <taxon>Heteroconchia</taxon>
        <taxon>Euheterodonta</taxon>
        <taxon>Imparidentia</taxon>
        <taxon>Neoheterodontei</taxon>
        <taxon>Myida</taxon>
        <taxon>Dreissenoidea</taxon>
        <taxon>Dreissenidae</taxon>
        <taxon>Dreissena</taxon>
    </lineage>
</organism>
<reference evidence="2" key="1">
    <citation type="journal article" date="2019" name="bioRxiv">
        <title>The Genome of the Zebra Mussel, Dreissena polymorpha: A Resource for Invasive Species Research.</title>
        <authorList>
            <person name="McCartney M.A."/>
            <person name="Auch B."/>
            <person name="Kono T."/>
            <person name="Mallez S."/>
            <person name="Zhang Y."/>
            <person name="Obille A."/>
            <person name="Becker A."/>
            <person name="Abrahante J.E."/>
            <person name="Garbe J."/>
            <person name="Badalamenti J.P."/>
            <person name="Herman A."/>
            <person name="Mangelson H."/>
            <person name="Liachko I."/>
            <person name="Sullivan S."/>
            <person name="Sone E.D."/>
            <person name="Koren S."/>
            <person name="Silverstein K.A.T."/>
            <person name="Beckman K.B."/>
            <person name="Gohl D.M."/>
        </authorList>
    </citation>
    <scope>NUCLEOTIDE SEQUENCE</scope>
    <source>
        <strain evidence="2">Duluth1</strain>
        <tissue evidence="2">Whole animal</tissue>
    </source>
</reference>
<comment type="caution">
    <text evidence="2">The sequence shown here is derived from an EMBL/GenBank/DDBJ whole genome shotgun (WGS) entry which is preliminary data.</text>
</comment>
<sequence>MAGELEKKNQAETPPFRYCDHRPNSQMQELKIKRGKQVEYQPMFLPDNRVPIHGLTRQQITNRSANRTAEYQPIRLPDSQVPTDPLTGQQSTNRSANRTAKYCAYKTYITAPGYLFS</sequence>
<name>A0A9D4CU95_DREPO</name>
<keyword evidence="3" id="KW-1185">Reference proteome</keyword>
<feature type="region of interest" description="Disordered" evidence="1">
    <location>
        <begin position="57"/>
        <end position="97"/>
    </location>
</feature>
<evidence type="ECO:0000313" key="3">
    <source>
        <dbReference type="Proteomes" id="UP000828390"/>
    </source>
</evidence>
<proteinExistence type="predicted"/>
<feature type="compositionally biased region" description="Polar residues" evidence="1">
    <location>
        <begin position="80"/>
        <end position="97"/>
    </location>
</feature>
<feature type="region of interest" description="Disordered" evidence="1">
    <location>
        <begin position="1"/>
        <end position="23"/>
    </location>
</feature>
<feature type="compositionally biased region" description="Polar residues" evidence="1">
    <location>
        <begin position="57"/>
        <end position="69"/>
    </location>
</feature>
<gene>
    <name evidence="2" type="ORF">DPMN_040007</name>
</gene>
<dbReference type="Proteomes" id="UP000828390">
    <property type="component" value="Unassembled WGS sequence"/>
</dbReference>
<protein>
    <submittedName>
        <fullName evidence="2">Uncharacterized protein</fullName>
    </submittedName>
</protein>
<accession>A0A9D4CU95</accession>
<feature type="compositionally biased region" description="Basic and acidic residues" evidence="1">
    <location>
        <begin position="1"/>
        <end position="10"/>
    </location>
</feature>